<dbReference type="Proteomes" id="UP000033615">
    <property type="component" value="Unassembled WGS sequence"/>
</dbReference>
<gene>
    <name evidence="4" type="ORF">VT50_0237505</name>
</gene>
<dbReference type="PANTHER" id="PTHR43775">
    <property type="entry name" value="FATTY ACID SYNTHASE"/>
    <property type="match status" value="1"/>
</dbReference>
<dbReference type="SUPFAM" id="SSF51735">
    <property type="entry name" value="NAD(P)-binding Rossmann-fold domains"/>
    <property type="match status" value="1"/>
</dbReference>
<evidence type="ECO:0000256" key="2">
    <source>
        <dbReference type="ARBA" id="ARBA00023268"/>
    </source>
</evidence>
<dbReference type="Gene3D" id="3.40.50.720">
    <property type="entry name" value="NAD(P)-binding Rossmann-like Domain"/>
    <property type="match status" value="1"/>
</dbReference>
<dbReference type="RefSeq" id="WP_143645365.1">
    <property type="nucleotide sequence ID" value="NZ_LAKD02000193.1"/>
</dbReference>
<dbReference type="OrthoDB" id="9778690at2"/>
<proteinExistence type="predicted"/>
<evidence type="ECO:0000259" key="3">
    <source>
        <dbReference type="SMART" id="SM00829"/>
    </source>
</evidence>
<name>A0A1V4CS63_9ACTN</name>
<keyword evidence="1" id="KW-0808">Transferase</keyword>
<dbReference type="PANTHER" id="PTHR43775:SF51">
    <property type="entry name" value="INACTIVE PHENOLPHTHIOCEROL SYNTHESIS POLYKETIDE SYNTHASE TYPE I PKS1-RELATED"/>
    <property type="match status" value="1"/>
</dbReference>
<dbReference type="EMBL" id="LAKD02000193">
    <property type="protein sequence ID" value="OPF68645.1"/>
    <property type="molecule type" value="Genomic_DNA"/>
</dbReference>
<organism evidence="4 5">
    <name type="scientific">Streptomyces antioxidans</name>
    <dbReference type="NCBI Taxonomy" id="1507734"/>
    <lineage>
        <taxon>Bacteria</taxon>
        <taxon>Bacillati</taxon>
        <taxon>Actinomycetota</taxon>
        <taxon>Actinomycetes</taxon>
        <taxon>Kitasatosporales</taxon>
        <taxon>Streptomycetaceae</taxon>
        <taxon>Streptomyces</taxon>
    </lineage>
</organism>
<dbReference type="SMART" id="SM00829">
    <property type="entry name" value="PKS_ER"/>
    <property type="match status" value="1"/>
</dbReference>
<keyword evidence="2" id="KW-0511">Multifunctional enzyme</keyword>
<evidence type="ECO:0000313" key="5">
    <source>
        <dbReference type="Proteomes" id="UP000033615"/>
    </source>
</evidence>
<evidence type="ECO:0000256" key="1">
    <source>
        <dbReference type="ARBA" id="ARBA00022679"/>
    </source>
</evidence>
<dbReference type="InterPro" id="IPR020843">
    <property type="entry name" value="ER"/>
</dbReference>
<reference evidence="4" key="1">
    <citation type="submission" date="2016-12" db="EMBL/GenBank/DDBJ databases">
        <title>Genome sequence of Streptomyces antioxidans MUSC 164.</title>
        <authorList>
            <person name="Lee L.-H."/>
            <person name="Ser H.-L."/>
        </authorList>
    </citation>
    <scope>NUCLEOTIDE SEQUENCE [LARGE SCALE GENOMIC DNA]</scope>
    <source>
        <strain evidence="4">MUSC 164</strain>
    </source>
</reference>
<dbReference type="GO" id="GO:0016491">
    <property type="term" value="F:oxidoreductase activity"/>
    <property type="evidence" value="ECO:0007669"/>
    <property type="project" value="InterPro"/>
</dbReference>
<dbReference type="GO" id="GO:0004312">
    <property type="term" value="F:fatty acid synthase activity"/>
    <property type="evidence" value="ECO:0007669"/>
    <property type="project" value="TreeGrafter"/>
</dbReference>
<dbReference type="Pfam" id="PF13602">
    <property type="entry name" value="ADH_zinc_N_2"/>
    <property type="match status" value="1"/>
</dbReference>
<dbReference type="GO" id="GO:0006633">
    <property type="term" value="P:fatty acid biosynthetic process"/>
    <property type="evidence" value="ECO:0007669"/>
    <property type="project" value="TreeGrafter"/>
</dbReference>
<dbReference type="Gene3D" id="3.90.180.10">
    <property type="entry name" value="Medium-chain alcohol dehydrogenases, catalytic domain"/>
    <property type="match status" value="1"/>
</dbReference>
<dbReference type="InterPro" id="IPR036291">
    <property type="entry name" value="NAD(P)-bd_dom_sf"/>
</dbReference>
<sequence length="165" mass="17411">QAHRASSRDLGFEEVFGEVTGGRGVDVVLNSLAGEFVDASLRLLREGGRLLEMGKTDVRDPELIAAEYPGVTYRAYDLIADAGPDRIGEMLGELGALFASGALEPPPVHAWPLSRARAALRHLSRAKHTGKLVLDVPAPVDPEGTVLITGGTGTLGALVADHLVR</sequence>
<feature type="non-terminal residue" evidence="4">
    <location>
        <position position="1"/>
    </location>
</feature>
<feature type="non-terminal residue" evidence="4">
    <location>
        <position position="165"/>
    </location>
</feature>
<dbReference type="AlphaFoldDB" id="A0A1V4CS63"/>
<dbReference type="InterPro" id="IPR050091">
    <property type="entry name" value="PKS_NRPS_Biosynth_Enz"/>
</dbReference>
<feature type="domain" description="Enoyl reductase (ER)" evidence="3">
    <location>
        <begin position="1"/>
        <end position="134"/>
    </location>
</feature>
<comment type="caution">
    <text evidence="4">The sequence shown here is derived from an EMBL/GenBank/DDBJ whole genome shotgun (WGS) entry which is preliminary data.</text>
</comment>
<accession>A0A1V4CS63</accession>
<evidence type="ECO:0000313" key="4">
    <source>
        <dbReference type="EMBL" id="OPF68645.1"/>
    </source>
</evidence>
<protein>
    <submittedName>
        <fullName evidence="4">Polyketide synthase</fullName>
    </submittedName>
</protein>
<keyword evidence="5" id="KW-1185">Reference proteome</keyword>
<dbReference type="CDD" id="cd05195">
    <property type="entry name" value="enoyl_red"/>
    <property type="match status" value="1"/>
</dbReference>